<feature type="domain" description="Thiolase N-terminal" evidence="1">
    <location>
        <begin position="7"/>
        <end position="116"/>
    </location>
</feature>
<dbReference type="CDD" id="cd00829">
    <property type="entry name" value="SCP-x_thiolase"/>
    <property type="match status" value="1"/>
</dbReference>
<dbReference type="EMBL" id="BAAAGX010000014">
    <property type="protein sequence ID" value="GAA0247919.1"/>
    <property type="molecule type" value="Genomic_DNA"/>
</dbReference>
<evidence type="ECO:0000259" key="1">
    <source>
        <dbReference type="Pfam" id="PF00108"/>
    </source>
</evidence>
<dbReference type="Pfam" id="PF22691">
    <property type="entry name" value="Thiolase_C_1"/>
    <property type="match status" value="1"/>
</dbReference>
<gene>
    <name evidence="3" type="ORF">GCM10009539_36500</name>
</gene>
<evidence type="ECO:0000259" key="2">
    <source>
        <dbReference type="Pfam" id="PF22691"/>
    </source>
</evidence>
<proteinExistence type="predicted"/>
<dbReference type="Gene3D" id="3.40.47.10">
    <property type="match status" value="1"/>
</dbReference>
<name>A0ABN0UEF7_9ACTN</name>
<reference evidence="3 4" key="1">
    <citation type="journal article" date="2019" name="Int. J. Syst. Evol. Microbiol.">
        <title>The Global Catalogue of Microorganisms (GCM) 10K type strain sequencing project: providing services to taxonomists for standard genome sequencing and annotation.</title>
        <authorList>
            <consortium name="The Broad Institute Genomics Platform"/>
            <consortium name="The Broad Institute Genome Sequencing Center for Infectious Disease"/>
            <person name="Wu L."/>
            <person name="Ma J."/>
        </authorList>
    </citation>
    <scope>NUCLEOTIDE SEQUENCE [LARGE SCALE GENOMIC DNA]</scope>
    <source>
        <strain evidence="3 4">JCM 10425</strain>
    </source>
</reference>
<dbReference type="InterPro" id="IPR020616">
    <property type="entry name" value="Thiolase_N"/>
</dbReference>
<protein>
    <submittedName>
        <fullName evidence="3">Thiolase family protein</fullName>
    </submittedName>
</protein>
<dbReference type="InterPro" id="IPR055140">
    <property type="entry name" value="Thiolase_C_2"/>
</dbReference>
<dbReference type="PIRSF" id="PIRSF000429">
    <property type="entry name" value="Ac-CoA_Ac_transf"/>
    <property type="match status" value="1"/>
</dbReference>
<organism evidence="3 4">
    <name type="scientific">Cryptosporangium japonicum</name>
    <dbReference type="NCBI Taxonomy" id="80872"/>
    <lineage>
        <taxon>Bacteria</taxon>
        <taxon>Bacillati</taxon>
        <taxon>Actinomycetota</taxon>
        <taxon>Actinomycetes</taxon>
        <taxon>Cryptosporangiales</taxon>
        <taxon>Cryptosporangiaceae</taxon>
        <taxon>Cryptosporangium</taxon>
    </lineage>
</organism>
<sequence>MTDDLWILGIHMTKFGKHPDEDLVDLAAEAALGALADGGVTMRDVGVLAAGNLLGGVGGIGQLLQKQIGQTGIPVYNVQNACATGATALRTVCMAIKAGEADYGLAVGVEKLSGAGLLGARPRTETSGAWERTGRFGAVGTVDGRIGTETMAGVFAQVGMEYGHKYGGADFELFARISEKNHAHSTLNPLAAYQKKMSLEQIMNDVMIAYPNTRPMCSANTDGAAAAVVVSDAKLRTLSLEQRRRAVKIAASVLTSDPWQEACQVLPDVNTLTRNAARQAYEAAGVGPEDLDLVELHDCFATAELVHYDNLMLCEEGGAVDFFRSGAPWRDGSTPVNVSGGLQSKGHPIAATGIANVWEVATHLRGEAGPRQIEGARVGLAHVIGLGSACGVHVLERAAGVSAPRG</sequence>
<dbReference type="Pfam" id="PF00108">
    <property type="entry name" value="Thiolase_N"/>
    <property type="match status" value="1"/>
</dbReference>
<keyword evidence="4" id="KW-1185">Reference proteome</keyword>
<dbReference type="SUPFAM" id="SSF53901">
    <property type="entry name" value="Thiolase-like"/>
    <property type="match status" value="1"/>
</dbReference>
<comment type="caution">
    <text evidence="3">The sequence shown here is derived from an EMBL/GenBank/DDBJ whole genome shotgun (WGS) entry which is preliminary data.</text>
</comment>
<accession>A0ABN0UEF7</accession>
<evidence type="ECO:0000313" key="4">
    <source>
        <dbReference type="Proteomes" id="UP001500967"/>
    </source>
</evidence>
<dbReference type="PANTHER" id="PTHR42870:SF1">
    <property type="entry name" value="NON-SPECIFIC LIPID-TRANSFER PROTEIN-LIKE 2"/>
    <property type="match status" value="1"/>
</dbReference>
<dbReference type="RefSeq" id="WP_344650023.1">
    <property type="nucleotide sequence ID" value="NZ_BAAAGX010000014.1"/>
</dbReference>
<dbReference type="InterPro" id="IPR016039">
    <property type="entry name" value="Thiolase-like"/>
</dbReference>
<feature type="domain" description="Thiolase C-terminal" evidence="2">
    <location>
        <begin position="271"/>
        <end position="396"/>
    </location>
</feature>
<evidence type="ECO:0000313" key="3">
    <source>
        <dbReference type="EMBL" id="GAA0247919.1"/>
    </source>
</evidence>
<dbReference type="InterPro" id="IPR002155">
    <property type="entry name" value="Thiolase"/>
</dbReference>
<dbReference type="Proteomes" id="UP001500967">
    <property type="component" value="Unassembled WGS sequence"/>
</dbReference>
<dbReference type="PANTHER" id="PTHR42870">
    <property type="entry name" value="ACETYL-COA C-ACETYLTRANSFERASE"/>
    <property type="match status" value="1"/>
</dbReference>